<dbReference type="Proteomes" id="UP000602532">
    <property type="component" value="Unassembled WGS sequence"/>
</dbReference>
<dbReference type="EMBL" id="JACSPM010000004">
    <property type="protein sequence ID" value="MBD8024532.1"/>
    <property type="molecule type" value="Genomic_DNA"/>
</dbReference>
<evidence type="ECO:0000256" key="10">
    <source>
        <dbReference type="SAM" id="Phobius"/>
    </source>
</evidence>
<evidence type="ECO:0000313" key="14">
    <source>
        <dbReference type="EMBL" id="MBD8024532.1"/>
    </source>
</evidence>
<keyword evidence="10" id="KW-0472">Membrane</keyword>
<evidence type="ECO:0000256" key="9">
    <source>
        <dbReference type="SAM" id="MobiDB-lite"/>
    </source>
</evidence>
<gene>
    <name evidence="14" type="ORF">H9622_13155</name>
</gene>
<dbReference type="Pfam" id="PF02518">
    <property type="entry name" value="HATPase_c"/>
    <property type="match status" value="1"/>
</dbReference>
<dbReference type="PANTHER" id="PTHR24421:SF10">
    <property type="entry name" value="NITRATE_NITRITE SENSOR PROTEIN NARQ"/>
    <property type="match status" value="1"/>
</dbReference>
<feature type="domain" description="Histidine kinase/HSP90-like ATPase" evidence="11">
    <location>
        <begin position="326"/>
        <end position="404"/>
    </location>
</feature>
<feature type="region of interest" description="Disordered" evidence="9">
    <location>
        <begin position="1"/>
        <end position="22"/>
    </location>
</feature>
<evidence type="ECO:0000256" key="1">
    <source>
        <dbReference type="ARBA" id="ARBA00000085"/>
    </source>
</evidence>
<keyword evidence="15" id="KW-1185">Reference proteome</keyword>
<dbReference type="Gene3D" id="3.30.565.10">
    <property type="entry name" value="Histidine kinase-like ATPase, C-terminal domain"/>
    <property type="match status" value="1"/>
</dbReference>
<comment type="caution">
    <text evidence="14">The sequence shown here is derived from an EMBL/GenBank/DDBJ whole genome shotgun (WGS) entry which is preliminary data.</text>
</comment>
<evidence type="ECO:0000256" key="3">
    <source>
        <dbReference type="ARBA" id="ARBA00022553"/>
    </source>
</evidence>
<feature type="transmembrane region" description="Helical" evidence="10">
    <location>
        <begin position="69"/>
        <end position="88"/>
    </location>
</feature>
<keyword evidence="4" id="KW-0808">Transferase</keyword>
<dbReference type="InterPro" id="IPR003594">
    <property type="entry name" value="HATPase_dom"/>
</dbReference>
<evidence type="ECO:0000256" key="4">
    <source>
        <dbReference type="ARBA" id="ARBA00022679"/>
    </source>
</evidence>
<feature type="domain" description="DUF7134" evidence="13">
    <location>
        <begin position="30"/>
        <end position="188"/>
    </location>
</feature>
<evidence type="ECO:0000256" key="6">
    <source>
        <dbReference type="ARBA" id="ARBA00022777"/>
    </source>
</evidence>
<dbReference type="InterPro" id="IPR055558">
    <property type="entry name" value="DUF7134"/>
</dbReference>
<sequence length="419" mass="43841">MRRTPSTVLGRGQAPTEDDLHLPRPPGVIRRFWARHPLTTDIVIAVAALLLSFPAVAASSSVADGLSGWGVGIAIGLSVIACVGLVWRRRIPVRVFVLAMLPTLVVEVGFAAAVSGPASLIALYSIAVYRSVRACWTALGVAAGVLAVNALGYSLFDPARAGVYVNLAGSTIVGLLVAALIGVNIGNRRRYLDALIDRSRQLVIERDQQAQLASAAERTRIAREMHDIVSHSLTVVVALAEGAAATPDAQRAREVSRTVAATARDALTEMRVMLGVLRSDDGDADAPLGPLLDASLHDIVEAARGAGAPVTLTVSGQPTVPTAHRLAVLRIVQEGITNAMRHAPDATFIRATTDYTGEGIRITVENDGVRADDLDGDGGWGLTGLRERVANLGGTLAAGPSSPATWRLTAEIPPEGPHA</sequence>
<evidence type="ECO:0000259" key="13">
    <source>
        <dbReference type="Pfam" id="PF23539"/>
    </source>
</evidence>
<dbReference type="Gene3D" id="1.20.5.1930">
    <property type="match status" value="1"/>
</dbReference>
<evidence type="ECO:0000256" key="8">
    <source>
        <dbReference type="ARBA" id="ARBA00023012"/>
    </source>
</evidence>
<feature type="domain" description="Signal transduction histidine kinase subgroup 3 dimerisation and phosphoacceptor" evidence="12">
    <location>
        <begin position="217"/>
        <end position="280"/>
    </location>
</feature>
<dbReference type="Pfam" id="PF23539">
    <property type="entry name" value="DUF7134"/>
    <property type="match status" value="1"/>
</dbReference>
<name>A0ABR8X5U6_9MICO</name>
<keyword evidence="10" id="KW-0812">Transmembrane</keyword>
<dbReference type="Pfam" id="PF07730">
    <property type="entry name" value="HisKA_3"/>
    <property type="match status" value="1"/>
</dbReference>
<evidence type="ECO:0000259" key="11">
    <source>
        <dbReference type="Pfam" id="PF02518"/>
    </source>
</evidence>
<protein>
    <recommendedName>
        <fullName evidence="2">histidine kinase</fullName>
        <ecNumber evidence="2">2.7.13.3</ecNumber>
    </recommendedName>
</protein>
<keyword evidence="5" id="KW-0547">Nucleotide-binding</keyword>
<dbReference type="RefSeq" id="WP_191766859.1">
    <property type="nucleotide sequence ID" value="NZ_JACSPM010000004.1"/>
</dbReference>
<dbReference type="PANTHER" id="PTHR24421">
    <property type="entry name" value="NITRATE/NITRITE SENSOR PROTEIN NARX-RELATED"/>
    <property type="match status" value="1"/>
</dbReference>
<proteinExistence type="predicted"/>
<dbReference type="CDD" id="cd16917">
    <property type="entry name" value="HATPase_UhpB-NarQ-NarX-like"/>
    <property type="match status" value="1"/>
</dbReference>
<accession>A0ABR8X5U6</accession>
<keyword evidence="10" id="KW-1133">Transmembrane helix</keyword>
<feature type="transmembrane region" description="Helical" evidence="10">
    <location>
        <begin position="136"/>
        <end position="156"/>
    </location>
</feature>
<reference evidence="14 15" key="1">
    <citation type="submission" date="2020-08" db="EMBL/GenBank/DDBJ databases">
        <title>A Genomic Blueprint of the Chicken Gut Microbiome.</title>
        <authorList>
            <person name="Gilroy R."/>
            <person name="Ravi A."/>
            <person name="Getino M."/>
            <person name="Pursley I."/>
            <person name="Horton D.L."/>
            <person name="Alikhan N.-F."/>
            <person name="Baker D."/>
            <person name="Gharbi K."/>
            <person name="Hall N."/>
            <person name="Watson M."/>
            <person name="Adriaenssens E.M."/>
            <person name="Foster-Nyarko E."/>
            <person name="Jarju S."/>
            <person name="Secka A."/>
            <person name="Antonio M."/>
            <person name="Oren A."/>
            <person name="Chaudhuri R."/>
            <person name="La Ragione R.M."/>
            <person name="Hildebrand F."/>
            <person name="Pallen M.J."/>
        </authorList>
    </citation>
    <scope>NUCLEOTIDE SEQUENCE [LARGE SCALE GENOMIC DNA]</scope>
    <source>
        <strain evidence="14 15">Sa1CUA4</strain>
    </source>
</reference>
<evidence type="ECO:0000259" key="12">
    <source>
        <dbReference type="Pfam" id="PF07730"/>
    </source>
</evidence>
<feature type="transmembrane region" description="Helical" evidence="10">
    <location>
        <begin position="163"/>
        <end position="183"/>
    </location>
</feature>
<dbReference type="SUPFAM" id="SSF55874">
    <property type="entry name" value="ATPase domain of HSP90 chaperone/DNA topoisomerase II/histidine kinase"/>
    <property type="match status" value="1"/>
</dbReference>
<dbReference type="InterPro" id="IPR011712">
    <property type="entry name" value="Sig_transdc_His_kin_sub3_dim/P"/>
</dbReference>
<evidence type="ECO:0000256" key="2">
    <source>
        <dbReference type="ARBA" id="ARBA00012438"/>
    </source>
</evidence>
<keyword evidence="3" id="KW-0597">Phosphoprotein</keyword>
<feature type="transmembrane region" description="Helical" evidence="10">
    <location>
        <begin position="95"/>
        <end position="124"/>
    </location>
</feature>
<evidence type="ECO:0000256" key="7">
    <source>
        <dbReference type="ARBA" id="ARBA00022840"/>
    </source>
</evidence>
<keyword evidence="6" id="KW-0418">Kinase</keyword>
<keyword evidence="8" id="KW-0902">Two-component regulatory system</keyword>
<feature type="transmembrane region" description="Helical" evidence="10">
    <location>
        <begin position="38"/>
        <end position="57"/>
    </location>
</feature>
<evidence type="ECO:0000256" key="5">
    <source>
        <dbReference type="ARBA" id="ARBA00022741"/>
    </source>
</evidence>
<dbReference type="EC" id="2.7.13.3" evidence="2"/>
<comment type="catalytic activity">
    <reaction evidence="1">
        <text>ATP + protein L-histidine = ADP + protein N-phospho-L-histidine.</text>
        <dbReference type="EC" id="2.7.13.3"/>
    </reaction>
</comment>
<dbReference type="GO" id="GO:0005524">
    <property type="term" value="F:ATP binding"/>
    <property type="evidence" value="ECO:0007669"/>
    <property type="project" value="UniProtKB-KW"/>
</dbReference>
<dbReference type="InterPro" id="IPR036890">
    <property type="entry name" value="HATPase_C_sf"/>
</dbReference>
<evidence type="ECO:0000313" key="15">
    <source>
        <dbReference type="Proteomes" id="UP000602532"/>
    </source>
</evidence>
<dbReference type="InterPro" id="IPR050482">
    <property type="entry name" value="Sensor_HK_TwoCompSys"/>
</dbReference>
<organism evidence="14 15">
    <name type="scientific">Microbacterium gallinarum</name>
    <dbReference type="NCBI Taxonomy" id="2762209"/>
    <lineage>
        <taxon>Bacteria</taxon>
        <taxon>Bacillati</taxon>
        <taxon>Actinomycetota</taxon>
        <taxon>Actinomycetes</taxon>
        <taxon>Micrococcales</taxon>
        <taxon>Microbacteriaceae</taxon>
        <taxon>Microbacterium</taxon>
    </lineage>
</organism>
<keyword evidence="7 14" id="KW-0067">ATP-binding</keyword>